<dbReference type="EnsemblPlants" id="AET2Gv20884700.4">
    <property type="protein sequence ID" value="AET2Gv20884700.4"/>
    <property type="gene ID" value="AET2Gv20884700"/>
</dbReference>
<dbReference type="AlphaFoldDB" id="A0A453CLC5"/>
<name>A0A453CLC5_AEGTS</name>
<reference evidence="1" key="3">
    <citation type="journal article" date="2017" name="Nature">
        <title>Genome sequence of the progenitor of the wheat D genome Aegilops tauschii.</title>
        <authorList>
            <person name="Luo M.C."/>
            <person name="Gu Y.Q."/>
            <person name="Puiu D."/>
            <person name="Wang H."/>
            <person name="Twardziok S.O."/>
            <person name="Deal K.R."/>
            <person name="Huo N."/>
            <person name="Zhu T."/>
            <person name="Wang L."/>
            <person name="Wang Y."/>
            <person name="McGuire P.E."/>
            <person name="Liu S."/>
            <person name="Long H."/>
            <person name="Ramasamy R.K."/>
            <person name="Rodriguez J.C."/>
            <person name="Van S.L."/>
            <person name="Yuan L."/>
            <person name="Wang Z."/>
            <person name="Xia Z."/>
            <person name="Xiao L."/>
            <person name="Anderson O.D."/>
            <person name="Ouyang S."/>
            <person name="Liang Y."/>
            <person name="Zimin A.V."/>
            <person name="Pertea G."/>
            <person name="Qi P."/>
            <person name="Bennetzen J.L."/>
            <person name="Dai X."/>
            <person name="Dawson M.W."/>
            <person name="Muller H.G."/>
            <person name="Kugler K."/>
            <person name="Rivarola-Duarte L."/>
            <person name="Spannagl M."/>
            <person name="Mayer K.F.X."/>
            <person name="Lu F.H."/>
            <person name="Bevan M.W."/>
            <person name="Leroy P."/>
            <person name="Li P."/>
            <person name="You F.M."/>
            <person name="Sun Q."/>
            <person name="Liu Z."/>
            <person name="Lyons E."/>
            <person name="Wicker T."/>
            <person name="Salzberg S.L."/>
            <person name="Devos K.M."/>
            <person name="Dvorak J."/>
        </authorList>
    </citation>
    <scope>NUCLEOTIDE SEQUENCE [LARGE SCALE GENOMIC DNA]</scope>
    <source>
        <strain evidence="1">cv. AL8/78</strain>
    </source>
</reference>
<evidence type="ECO:0000313" key="1">
    <source>
        <dbReference type="EnsemblPlants" id="AET2Gv20884700.4"/>
    </source>
</evidence>
<keyword evidence="2" id="KW-1185">Reference proteome</keyword>
<organism evidence="1 2">
    <name type="scientific">Aegilops tauschii subsp. strangulata</name>
    <name type="common">Goatgrass</name>
    <dbReference type="NCBI Taxonomy" id="200361"/>
    <lineage>
        <taxon>Eukaryota</taxon>
        <taxon>Viridiplantae</taxon>
        <taxon>Streptophyta</taxon>
        <taxon>Embryophyta</taxon>
        <taxon>Tracheophyta</taxon>
        <taxon>Spermatophyta</taxon>
        <taxon>Magnoliopsida</taxon>
        <taxon>Liliopsida</taxon>
        <taxon>Poales</taxon>
        <taxon>Poaceae</taxon>
        <taxon>BOP clade</taxon>
        <taxon>Pooideae</taxon>
        <taxon>Triticodae</taxon>
        <taxon>Triticeae</taxon>
        <taxon>Triticinae</taxon>
        <taxon>Aegilops</taxon>
    </lineage>
</organism>
<reference evidence="1" key="4">
    <citation type="submission" date="2019-03" db="UniProtKB">
        <authorList>
            <consortium name="EnsemblPlants"/>
        </authorList>
    </citation>
    <scope>IDENTIFICATION</scope>
</reference>
<protein>
    <recommendedName>
        <fullName evidence="3">BED-type domain-containing protein</fullName>
    </recommendedName>
</protein>
<dbReference type="Gramene" id="AET2Gv20884700.4">
    <property type="protein sequence ID" value="AET2Gv20884700.4"/>
    <property type="gene ID" value="AET2Gv20884700"/>
</dbReference>
<dbReference type="Proteomes" id="UP000015105">
    <property type="component" value="Chromosome 2D"/>
</dbReference>
<reference evidence="1" key="5">
    <citation type="journal article" date="2021" name="G3 (Bethesda)">
        <title>Aegilops tauschii genome assembly Aet v5.0 features greater sequence contiguity and improved annotation.</title>
        <authorList>
            <person name="Wang L."/>
            <person name="Zhu T."/>
            <person name="Rodriguez J.C."/>
            <person name="Deal K.R."/>
            <person name="Dubcovsky J."/>
            <person name="McGuire P.E."/>
            <person name="Lux T."/>
            <person name="Spannagl M."/>
            <person name="Mayer K.F.X."/>
            <person name="Baldrich P."/>
            <person name="Meyers B.C."/>
            <person name="Huo N."/>
            <person name="Gu Y.Q."/>
            <person name="Zhou H."/>
            <person name="Devos K.M."/>
            <person name="Bennetzen J.L."/>
            <person name="Unver T."/>
            <person name="Budak H."/>
            <person name="Gulick P.J."/>
            <person name="Galiba G."/>
            <person name="Kalapos B."/>
            <person name="Nelson D.R."/>
            <person name="Li P."/>
            <person name="You F.M."/>
            <person name="Luo M.C."/>
            <person name="Dvorak J."/>
        </authorList>
    </citation>
    <scope>NUCLEOTIDE SEQUENCE [LARGE SCALE GENOMIC DNA]</scope>
    <source>
        <strain evidence="1">cv. AL8/78</strain>
    </source>
</reference>
<sequence>GVPALMDLANDPRRRATSDDPAWKYGFWPDLERKDLLQCTLCGKIDGPWWSEKAKATLFWGFQ</sequence>
<proteinExistence type="predicted"/>
<evidence type="ECO:0000313" key="2">
    <source>
        <dbReference type="Proteomes" id="UP000015105"/>
    </source>
</evidence>
<reference evidence="2" key="1">
    <citation type="journal article" date="2014" name="Science">
        <title>Ancient hybridizations among the ancestral genomes of bread wheat.</title>
        <authorList>
            <consortium name="International Wheat Genome Sequencing Consortium,"/>
            <person name="Marcussen T."/>
            <person name="Sandve S.R."/>
            <person name="Heier L."/>
            <person name="Spannagl M."/>
            <person name="Pfeifer M."/>
            <person name="Jakobsen K.S."/>
            <person name="Wulff B.B."/>
            <person name="Steuernagel B."/>
            <person name="Mayer K.F."/>
            <person name="Olsen O.A."/>
        </authorList>
    </citation>
    <scope>NUCLEOTIDE SEQUENCE [LARGE SCALE GENOMIC DNA]</scope>
    <source>
        <strain evidence="2">cv. AL8/78</strain>
    </source>
</reference>
<evidence type="ECO:0008006" key="3">
    <source>
        <dbReference type="Google" id="ProtNLM"/>
    </source>
</evidence>
<reference evidence="2" key="2">
    <citation type="journal article" date="2017" name="Nat. Plants">
        <title>The Aegilops tauschii genome reveals multiple impacts of transposons.</title>
        <authorList>
            <person name="Zhao G."/>
            <person name="Zou C."/>
            <person name="Li K."/>
            <person name="Wang K."/>
            <person name="Li T."/>
            <person name="Gao L."/>
            <person name="Zhang X."/>
            <person name="Wang H."/>
            <person name="Yang Z."/>
            <person name="Liu X."/>
            <person name="Jiang W."/>
            <person name="Mao L."/>
            <person name="Kong X."/>
            <person name="Jiao Y."/>
            <person name="Jia J."/>
        </authorList>
    </citation>
    <scope>NUCLEOTIDE SEQUENCE [LARGE SCALE GENOMIC DNA]</scope>
    <source>
        <strain evidence="2">cv. AL8/78</strain>
    </source>
</reference>
<accession>A0A453CLC5</accession>